<dbReference type="GO" id="GO:0003700">
    <property type="term" value="F:DNA-binding transcription factor activity"/>
    <property type="evidence" value="ECO:0007669"/>
    <property type="project" value="InterPro"/>
</dbReference>
<evidence type="ECO:0000259" key="4">
    <source>
        <dbReference type="PROSITE" id="PS01124"/>
    </source>
</evidence>
<dbReference type="Proteomes" id="UP000271868">
    <property type="component" value="Unassembled WGS sequence"/>
</dbReference>
<dbReference type="AlphaFoldDB" id="A0AAX1WTY8"/>
<name>A0AAX1WTY8_9BURK</name>
<dbReference type="InterPro" id="IPR018060">
    <property type="entry name" value="HTH_AraC"/>
</dbReference>
<dbReference type="InterPro" id="IPR032687">
    <property type="entry name" value="AraC-type_N"/>
</dbReference>
<dbReference type="InterPro" id="IPR020449">
    <property type="entry name" value="Tscrpt_reg_AraC-type_HTH"/>
</dbReference>
<dbReference type="Gene3D" id="1.10.10.60">
    <property type="entry name" value="Homeodomain-like"/>
    <property type="match status" value="1"/>
</dbReference>
<dbReference type="SUPFAM" id="SSF46689">
    <property type="entry name" value="Homeodomain-like"/>
    <property type="match status" value="1"/>
</dbReference>
<accession>A0AAX1WTY8</accession>
<dbReference type="GO" id="GO:0000976">
    <property type="term" value="F:transcription cis-regulatory region binding"/>
    <property type="evidence" value="ECO:0007669"/>
    <property type="project" value="TreeGrafter"/>
</dbReference>
<dbReference type="InterPro" id="IPR009057">
    <property type="entry name" value="Homeodomain-like_sf"/>
</dbReference>
<keyword evidence="1" id="KW-0805">Transcription regulation</keyword>
<dbReference type="PROSITE" id="PS01124">
    <property type="entry name" value="HTH_ARAC_FAMILY_2"/>
    <property type="match status" value="1"/>
</dbReference>
<dbReference type="PANTHER" id="PTHR47894:SF1">
    <property type="entry name" value="HTH-TYPE TRANSCRIPTIONAL REGULATOR VQSM"/>
    <property type="match status" value="1"/>
</dbReference>
<proteinExistence type="predicted"/>
<keyword evidence="6" id="KW-1185">Reference proteome</keyword>
<dbReference type="PRINTS" id="PR00032">
    <property type="entry name" value="HTHARAC"/>
</dbReference>
<comment type="caution">
    <text evidence="5">The sequence shown here is derived from an EMBL/GenBank/DDBJ whole genome shotgun (WGS) entry which is preliminary data.</text>
</comment>
<dbReference type="PANTHER" id="PTHR47894">
    <property type="entry name" value="HTH-TYPE TRANSCRIPTIONAL REGULATOR GADX"/>
    <property type="match status" value="1"/>
</dbReference>
<gene>
    <name evidence="5" type="ORF">EDC60_2428</name>
</gene>
<dbReference type="EMBL" id="RJVL01000005">
    <property type="protein sequence ID" value="ROR41779.1"/>
    <property type="molecule type" value="Genomic_DNA"/>
</dbReference>
<evidence type="ECO:0000313" key="5">
    <source>
        <dbReference type="EMBL" id="ROR41779.1"/>
    </source>
</evidence>
<keyword evidence="2 5" id="KW-0238">DNA-binding</keyword>
<keyword evidence="3" id="KW-0804">Transcription</keyword>
<protein>
    <submittedName>
        <fullName evidence="5">AraC-like DNA-binding protein</fullName>
    </submittedName>
</protein>
<evidence type="ECO:0000256" key="1">
    <source>
        <dbReference type="ARBA" id="ARBA00023015"/>
    </source>
</evidence>
<evidence type="ECO:0000256" key="2">
    <source>
        <dbReference type="ARBA" id="ARBA00023125"/>
    </source>
</evidence>
<dbReference type="SMART" id="SM00342">
    <property type="entry name" value="HTH_ARAC"/>
    <property type="match status" value="1"/>
</dbReference>
<reference evidence="5 6" key="1">
    <citation type="submission" date="2018-11" db="EMBL/GenBank/DDBJ databases">
        <title>Genomic Encyclopedia of Type Strains, Phase IV (KMG-IV): sequencing the most valuable type-strain genomes for metagenomic binning, comparative biology and taxonomic classification.</title>
        <authorList>
            <person name="Goeker M."/>
        </authorList>
    </citation>
    <scope>NUCLEOTIDE SEQUENCE [LARGE SCALE GENOMIC DNA]</scope>
    <source>
        <strain evidence="5 6">DSM 15985</strain>
    </source>
</reference>
<dbReference type="Pfam" id="PF12833">
    <property type="entry name" value="HTH_18"/>
    <property type="match status" value="1"/>
</dbReference>
<organism evidence="5 6">
    <name type="scientific">Diaphorobacter nitroreducens</name>
    <dbReference type="NCBI Taxonomy" id="164759"/>
    <lineage>
        <taxon>Bacteria</taxon>
        <taxon>Pseudomonadati</taxon>
        <taxon>Pseudomonadota</taxon>
        <taxon>Betaproteobacteria</taxon>
        <taxon>Burkholderiales</taxon>
        <taxon>Comamonadaceae</taxon>
        <taxon>Diaphorobacter</taxon>
    </lineage>
</organism>
<sequence length="345" mass="37103">MTLQASVSMSWVNTVLAAAERAGVVRERLLAQAGIAPAELAHERWPIDHITRLWRAAVHCTQDSGFGLKVGAQVGPGSFNVVSYLLQSASSLRAAIAAVQQYQRLISDGGRFQMIAGETTSWVVYHPRQGALAFSPHQIEAVLAAVVAFARWVTGQVVRPRQVQFSQARIGPLAGYREALGCAVEFEQAFSGVLLDNALLDAPLPQADEQLARLHREHATTRLAALSAPADLAQALHAWMADQLQAPLQGKAPERAQAAAALGLSERTLARRMQALGLSYTAVLDAARHQAALHALAQADRPLGEISQSLGFAEPSVFNRAFRRWTGCTPGQWRQAARPPGEPSA</sequence>
<evidence type="ECO:0000313" key="6">
    <source>
        <dbReference type="Proteomes" id="UP000271868"/>
    </source>
</evidence>
<dbReference type="GO" id="GO:0005829">
    <property type="term" value="C:cytosol"/>
    <property type="evidence" value="ECO:0007669"/>
    <property type="project" value="TreeGrafter"/>
</dbReference>
<dbReference type="Pfam" id="PF12625">
    <property type="entry name" value="Arabinose_bd"/>
    <property type="match status" value="1"/>
</dbReference>
<evidence type="ECO:0000256" key="3">
    <source>
        <dbReference type="ARBA" id="ARBA00023163"/>
    </source>
</evidence>
<feature type="domain" description="HTH araC/xylS-type" evidence="4">
    <location>
        <begin position="234"/>
        <end position="336"/>
    </location>
</feature>